<keyword evidence="5 6" id="KW-0472">Membrane</keyword>
<dbReference type="Pfam" id="PF03706">
    <property type="entry name" value="LPG_synthase_TM"/>
    <property type="match status" value="1"/>
</dbReference>
<comment type="caution">
    <text evidence="7">The sequence shown here is derived from an EMBL/GenBank/DDBJ whole genome shotgun (WGS) entry which is preliminary data.</text>
</comment>
<feature type="transmembrane region" description="Helical" evidence="6">
    <location>
        <begin position="262"/>
        <end position="287"/>
    </location>
</feature>
<keyword evidence="2" id="KW-1003">Cell membrane</keyword>
<dbReference type="EC" id="2.3.2.3" evidence="6"/>
<feature type="transmembrane region" description="Helical" evidence="6">
    <location>
        <begin position="155"/>
        <end position="176"/>
    </location>
</feature>
<evidence type="ECO:0000256" key="5">
    <source>
        <dbReference type="ARBA" id="ARBA00023136"/>
    </source>
</evidence>
<keyword evidence="8" id="KW-1185">Reference proteome</keyword>
<evidence type="ECO:0000256" key="6">
    <source>
        <dbReference type="RuleBase" id="RU363042"/>
    </source>
</evidence>
<evidence type="ECO:0000256" key="3">
    <source>
        <dbReference type="ARBA" id="ARBA00022692"/>
    </source>
</evidence>
<feature type="transmembrane region" description="Helical" evidence="6">
    <location>
        <begin position="9"/>
        <end position="30"/>
    </location>
</feature>
<keyword evidence="6" id="KW-0046">Antibiotic resistance</keyword>
<evidence type="ECO:0000256" key="1">
    <source>
        <dbReference type="ARBA" id="ARBA00004651"/>
    </source>
</evidence>
<comment type="subcellular location">
    <subcellularLocation>
        <location evidence="1 6">Cell membrane</location>
        <topology evidence="1 6">Multi-pass membrane protein</topology>
    </subcellularLocation>
</comment>
<organism evidence="7 8">
    <name type="scientific">Fusibacter paucivorans</name>
    <dbReference type="NCBI Taxonomy" id="76009"/>
    <lineage>
        <taxon>Bacteria</taxon>
        <taxon>Bacillati</taxon>
        <taxon>Bacillota</taxon>
        <taxon>Clostridia</taxon>
        <taxon>Eubacteriales</taxon>
        <taxon>Eubacteriales Family XII. Incertae Sedis</taxon>
        <taxon>Fusibacter</taxon>
    </lineage>
</organism>
<dbReference type="InterPro" id="IPR022791">
    <property type="entry name" value="L-PG_synthase/AglD"/>
</dbReference>
<feature type="transmembrane region" description="Helical" evidence="6">
    <location>
        <begin position="299"/>
        <end position="322"/>
    </location>
</feature>
<evidence type="ECO:0000313" key="8">
    <source>
        <dbReference type="Proteomes" id="UP000746471"/>
    </source>
</evidence>
<feature type="transmembrane region" description="Helical" evidence="6">
    <location>
        <begin position="78"/>
        <end position="104"/>
    </location>
</feature>
<feature type="transmembrane region" description="Helical" evidence="6">
    <location>
        <begin position="226"/>
        <end position="250"/>
    </location>
</feature>
<dbReference type="EMBL" id="JAHBCL010000010">
    <property type="protein sequence ID" value="MBS7526414.1"/>
    <property type="molecule type" value="Genomic_DNA"/>
</dbReference>
<comment type="similarity">
    <text evidence="6">Belongs to the LPG synthase family.</text>
</comment>
<dbReference type="PANTHER" id="PTHR37693:SF1">
    <property type="entry name" value="INTEGRAL MEMBRANE PROTEIN"/>
    <property type="match status" value="1"/>
</dbReference>
<dbReference type="RefSeq" id="WP_213236275.1">
    <property type="nucleotide sequence ID" value="NZ_JAHBCL010000010.1"/>
</dbReference>
<dbReference type="NCBIfam" id="TIGR00374">
    <property type="entry name" value="flippase-like domain"/>
    <property type="match status" value="1"/>
</dbReference>
<keyword evidence="3 6" id="KW-0812">Transmembrane</keyword>
<accession>A0ABS5PPU3</accession>
<reference evidence="7 8" key="1">
    <citation type="submission" date="2021-05" db="EMBL/GenBank/DDBJ databases">
        <title>Fusibacter ferrireducens sp. nov., an anaerobic, sulfur- and Fe-reducing bacterium isolated from the mangrove sediment.</title>
        <authorList>
            <person name="Qiu D."/>
        </authorList>
    </citation>
    <scope>NUCLEOTIDE SEQUENCE [LARGE SCALE GENOMIC DNA]</scope>
    <source>
        <strain evidence="7 8">DSM 12116</strain>
    </source>
</reference>
<feature type="transmembrane region" description="Helical" evidence="6">
    <location>
        <begin position="42"/>
        <end position="66"/>
    </location>
</feature>
<gene>
    <name evidence="6" type="primary">mprF</name>
    <name evidence="7" type="ORF">KHM83_06970</name>
</gene>
<name>A0ABS5PPU3_9FIRM</name>
<keyword evidence="6" id="KW-0808">Transferase</keyword>
<dbReference type="Proteomes" id="UP000746471">
    <property type="component" value="Unassembled WGS sequence"/>
</dbReference>
<sequence>MTFKIRKYIYYIVVFIILSSASLWAVQHFFNLEVDFSRLSMPLISALCGMVVVYVLLDALRFYWILGIMDIHLPYSEIVKLVVIGTSVSNITPFLAGGSIAQIYLLNKQGVSIGRATAATSVRAVLASTFFFSVLPIVFYYNADILGDAFQKISHYLPWITLGYALWTTIIIVVSFHHQWLIGKFKHFAVKRRKAEKLLHLADEASVFLDGMRIFLKSGMRNITGALLTTSVHFVFVFLFSVVIVGFLGYQIAPYQTAAYQMMAHFVMYFGFTPGASGFAEGSFAYIFSKVVQPDDLALVVFLWRFSTVYVITAIGFVVMLIEVYRHRIRSSA</sequence>
<evidence type="ECO:0000313" key="7">
    <source>
        <dbReference type="EMBL" id="MBS7526414.1"/>
    </source>
</evidence>
<comment type="catalytic activity">
    <reaction evidence="6">
        <text>L-lysyl-tRNA(Lys) + a 1,2-diacyl-sn-glycero-3-phospho-(1'-sn-glycerol) = a 1,2-diacyl-sn-glycero-3-phospho-1'-(3'-O-L-lysyl)-sn-glycerol + tRNA(Lys)</text>
        <dbReference type="Rhea" id="RHEA:10668"/>
        <dbReference type="Rhea" id="RHEA-COMP:9696"/>
        <dbReference type="Rhea" id="RHEA-COMP:9697"/>
        <dbReference type="ChEBI" id="CHEBI:64716"/>
        <dbReference type="ChEBI" id="CHEBI:75792"/>
        <dbReference type="ChEBI" id="CHEBI:78442"/>
        <dbReference type="ChEBI" id="CHEBI:78529"/>
        <dbReference type="EC" id="2.3.2.3"/>
    </reaction>
</comment>
<keyword evidence="6" id="KW-0443">Lipid metabolism</keyword>
<comment type="function">
    <text evidence="6">Catalyzes the transfer of a lysyl group from L-lysyl-tRNA(Lys) to membrane-bound phosphatidylglycerol (PG), which produces lysylphosphatidylglycerol (LPG), a major component of the bacterial membrane with a positive net charge. LPG synthesis contributes to bacterial virulence as it is involved in the resistance mechanism against cationic antimicrobial peptides (CAMP) produces by the host's immune system (defensins, cathelicidins) and by the competing microorganisms.</text>
</comment>
<keyword evidence="4 6" id="KW-1133">Transmembrane helix</keyword>
<dbReference type="PANTHER" id="PTHR37693">
    <property type="entry name" value="PHOSPHATIDYLGLYCEROL LYSYLTRANSFERASE"/>
    <property type="match status" value="1"/>
</dbReference>
<proteinExistence type="inferred from homology"/>
<protein>
    <recommendedName>
        <fullName evidence="6">Phosphatidylglycerol lysyltransferase</fullName>
        <ecNumber evidence="6">2.3.2.3</ecNumber>
    </recommendedName>
    <alternativeName>
        <fullName evidence="6">Lysylphosphatidylglycerol synthase</fullName>
    </alternativeName>
</protein>
<evidence type="ECO:0000256" key="2">
    <source>
        <dbReference type="ARBA" id="ARBA00022475"/>
    </source>
</evidence>
<feature type="transmembrane region" description="Helical" evidence="6">
    <location>
        <begin position="124"/>
        <end position="143"/>
    </location>
</feature>
<evidence type="ECO:0000256" key="4">
    <source>
        <dbReference type="ARBA" id="ARBA00022989"/>
    </source>
</evidence>